<evidence type="ECO:0000313" key="13">
    <source>
        <dbReference type="EMBL" id="KAG6531915.1"/>
    </source>
</evidence>
<gene>
    <name evidence="13" type="ORF">ZIOFF_005751</name>
</gene>
<evidence type="ECO:0000256" key="10">
    <source>
        <dbReference type="SAM" id="Phobius"/>
    </source>
</evidence>
<dbReference type="GO" id="GO:0016491">
    <property type="term" value="F:oxidoreductase activity"/>
    <property type="evidence" value="ECO:0007669"/>
    <property type="project" value="InterPro"/>
</dbReference>
<protein>
    <recommendedName>
        <fullName evidence="3">aldehyde oxygenase (deformylating)</fullName>
        <ecNumber evidence="3">4.1.99.5</ecNumber>
    </recommendedName>
</protein>
<feature type="domain" description="Very-long-chain aldehyde decarbonylase CER1-like C-terminal" evidence="12">
    <location>
        <begin position="471"/>
        <end position="622"/>
    </location>
</feature>
<feature type="transmembrane region" description="Helical" evidence="10">
    <location>
        <begin position="345"/>
        <end position="365"/>
    </location>
</feature>
<evidence type="ECO:0000256" key="5">
    <source>
        <dbReference type="ARBA" id="ARBA00022824"/>
    </source>
</evidence>
<comment type="caution">
    <text evidence="13">The sequence shown here is derived from an EMBL/GenBank/DDBJ whole genome shotgun (WGS) entry which is preliminary data.</text>
</comment>
<feature type="transmembrane region" description="Helical" evidence="10">
    <location>
        <begin position="730"/>
        <end position="747"/>
    </location>
</feature>
<keyword evidence="7 10" id="KW-0472">Membrane</keyword>
<comment type="similarity">
    <text evidence="2">Belongs to the sterol desaturase family.</text>
</comment>
<dbReference type="PANTHER" id="PTHR11863">
    <property type="entry name" value="STEROL DESATURASE"/>
    <property type="match status" value="1"/>
</dbReference>
<dbReference type="Proteomes" id="UP000734854">
    <property type="component" value="Unassembled WGS sequence"/>
</dbReference>
<dbReference type="EMBL" id="JACMSC010000002">
    <property type="protein sequence ID" value="KAG6531915.1"/>
    <property type="molecule type" value="Genomic_DNA"/>
</dbReference>
<organism evidence="13 14">
    <name type="scientific">Zingiber officinale</name>
    <name type="common">Ginger</name>
    <name type="synonym">Amomum zingiber</name>
    <dbReference type="NCBI Taxonomy" id="94328"/>
    <lineage>
        <taxon>Eukaryota</taxon>
        <taxon>Viridiplantae</taxon>
        <taxon>Streptophyta</taxon>
        <taxon>Embryophyta</taxon>
        <taxon>Tracheophyta</taxon>
        <taxon>Spermatophyta</taxon>
        <taxon>Magnoliopsida</taxon>
        <taxon>Liliopsida</taxon>
        <taxon>Zingiberales</taxon>
        <taxon>Zingiberaceae</taxon>
        <taxon>Zingiber</taxon>
    </lineage>
</organism>
<dbReference type="InterPro" id="IPR021940">
    <property type="entry name" value="CER1-like_C"/>
</dbReference>
<name>A0A8J5IAI2_ZINOF</name>
<dbReference type="EC" id="4.1.99.5" evidence="3"/>
<comment type="subcellular location">
    <subcellularLocation>
        <location evidence="1">Endoplasmic reticulum membrane</location>
        <topology evidence="1">Multi-pass membrane protein</topology>
    </subcellularLocation>
</comment>
<evidence type="ECO:0000259" key="12">
    <source>
        <dbReference type="Pfam" id="PF12076"/>
    </source>
</evidence>
<evidence type="ECO:0000256" key="6">
    <source>
        <dbReference type="ARBA" id="ARBA00022989"/>
    </source>
</evidence>
<evidence type="ECO:0000256" key="1">
    <source>
        <dbReference type="ARBA" id="ARBA00004477"/>
    </source>
</evidence>
<feature type="transmembrane region" description="Helical" evidence="10">
    <location>
        <begin position="147"/>
        <end position="165"/>
    </location>
</feature>
<dbReference type="InterPro" id="IPR006694">
    <property type="entry name" value="Fatty_acid_hydroxylase"/>
</dbReference>
<evidence type="ECO:0000256" key="9">
    <source>
        <dbReference type="ARBA" id="ARBA00047909"/>
    </source>
</evidence>
<evidence type="ECO:0000256" key="8">
    <source>
        <dbReference type="ARBA" id="ARBA00023239"/>
    </source>
</evidence>
<evidence type="ECO:0000256" key="7">
    <source>
        <dbReference type="ARBA" id="ARBA00023136"/>
    </source>
</evidence>
<dbReference type="Pfam" id="PF04116">
    <property type="entry name" value="FA_hydroxylase"/>
    <property type="match status" value="2"/>
</dbReference>
<accession>A0A8J5IAI2</accession>
<dbReference type="GO" id="GO:0008610">
    <property type="term" value="P:lipid biosynthetic process"/>
    <property type="evidence" value="ECO:0007669"/>
    <property type="project" value="InterPro"/>
</dbReference>
<feature type="domain" description="Very-long-chain aldehyde decarbonylase CER1-like C-terminal" evidence="12">
    <location>
        <begin position="1053"/>
        <end position="1209"/>
    </location>
</feature>
<evidence type="ECO:0000259" key="11">
    <source>
        <dbReference type="Pfam" id="PF04116"/>
    </source>
</evidence>
<feature type="transmembrane region" description="Helical" evidence="10">
    <location>
        <begin position="66"/>
        <end position="85"/>
    </location>
</feature>
<dbReference type="GO" id="GO:0005789">
    <property type="term" value="C:endoplasmic reticulum membrane"/>
    <property type="evidence" value="ECO:0007669"/>
    <property type="project" value="UniProtKB-SubCell"/>
</dbReference>
<evidence type="ECO:0000313" key="14">
    <source>
        <dbReference type="Proteomes" id="UP000734854"/>
    </source>
</evidence>
<feature type="transmembrane region" description="Helical" evidence="10">
    <location>
        <begin position="650"/>
        <end position="669"/>
    </location>
</feature>
<feature type="transmembrane region" description="Helical" evidence="10">
    <location>
        <begin position="118"/>
        <end position="135"/>
    </location>
</feature>
<keyword evidence="8" id="KW-0456">Lyase</keyword>
<keyword evidence="5" id="KW-0256">Endoplasmic reticulum</keyword>
<dbReference type="AlphaFoldDB" id="A0A8J5IAI2"/>
<feature type="transmembrane region" description="Helical" evidence="10">
    <location>
        <begin position="927"/>
        <end position="952"/>
    </location>
</feature>
<evidence type="ECO:0000256" key="3">
    <source>
        <dbReference type="ARBA" id="ARBA00013146"/>
    </source>
</evidence>
<feature type="domain" description="Fatty acid hydroxylase" evidence="11">
    <location>
        <begin position="739"/>
        <end position="874"/>
    </location>
</feature>
<reference evidence="13 14" key="1">
    <citation type="submission" date="2020-08" db="EMBL/GenBank/DDBJ databases">
        <title>Plant Genome Project.</title>
        <authorList>
            <person name="Zhang R.-G."/>
        </authorList>
    </citation>
    <scope>NUCLEOTIDE SEQUENCE [LARGE SCALE GENOMIC DNA]</scope>
    <source>
        <tissue evidence="13">Rhizome</tissue>
    </source>
</reference>
<feature type="transmembrane region" description="Helical" evidence="10">
    <location>
        <begin position="784"/>
        <end position="813"/>
    </location>
</feature>
<comment type="catalytic activity">
    <reaction evidence="9">
        <text>a long-chain fatty aldehyde + 2 NADPH + O2 + H(+) = a long-chain alkane + formate + 2 NADP(+) + H2O</text>
        <dbReference type="Rhea" id="RHEA:21440"/>
        <dbReference type="ChEBI" id="CHEBI:15377"/>
        <dbReference type="ChEBI" id="CHEBI:15378"/>
        <dbReference type="ChEBI" id="CHEBI:15379"/>
        <dbReference type="ChEBI" id="CHEBI:15740"/>
        <dbReference type="ChEBI" id="CHEBI:17176"/>
        <dbReference type="ChEBI" id="CHEBI:57783"/>
        <dbReference type="ChEBI" id="CHEBI:58349"/>
        <dbReference type="ChEBI" id="CHEBI:83563"/>
        <dbReference type="EC" id="4.1.99.5"/>
    </reaction>
</comment>
<dbReference type="InterPro" id="IPR050307">
    <property type="entry name" value="Sterol_Desaturase_Related"/>
</dbReference>
<proteinExistence type="inferred from homology"/>
<evidence type="ECO:0000256" key="2">
    <source>
        <dbReference type="ARBA" id="ARBA00009324"/>
    </source>
</evidence>
<dbReference type="GO" id="GO:0071771">
    <property type="term" value="F:aldehyde oxygenase (deformylating) activity"/>
    <property type="evidence" value="ECO:0007669"/>
    <property type="project" value="UniProtKB-EC"/>
</dbReference>
<feature type="domain" description="Fatty acid hydroxylase" evidence="11">
    <location>
        <begin position="158"/>
        <end position="292"/>
    </location>
</feature>
<dbReference type="GO" id="GO:0005506">
    <property type="term" value="F:iron ion binding"/>
    <property type="evidence" value="ECO:0007669"/>
    <property type="project" value="InterPro"/>
</dbReference>
<feature type="transmembrane region" description="Helical" evidence="10">
    <location>
        <begin position="202"/>
        <end position="232"/>
    </location>
</feature>
<keyword evidence="14" id="KW-1185">Reference proteome</keyword>
<sequence>MQMRNTQEAYKCGTSKQCHAMASQPGPLTQWPWQKLGNLKYLLLAPWLAHSTRNFMVRKAGERATLDLFIFPIFLLRLLLAQLWITVSRLKTANGKQRIVDKSLEFEQVDRERNWDDQIILTALLYYMANVLIPGVPQAPLWDSKGVLVVIALHTGPVEFLYYWFHRALHHHYLYSRYHSHHHASIVTEPITSVIHPFAEELVYFLLFAIPLVTTALTGIISLAAGFGYLIYIDFMNYMGHCNFEMVPKWLFNAFPPLKYFMYTPSFHSLHHTKFRTNYSLFMPIYDYIYGTMDESSEELYEKSLTKKEEIVDVVHLTHLTTLQSMYHSRIAFASLASKPYSNKCYLWILFPFSYALVFVASIFGTTVTVERNKFKKLHMETWVVPRFTFQYLSGIEKEKINDMIENSILEADKMGAKVISLGLLNQDDELNEYGKLYVKRNPMLKAKIVDGTSLATAVLLNRIPEETESVLLVGRVSKLALSLCLALSHKGIKVEVAHKEKYKILKQKMPPELQSYLVLPQCCESKIWLCGNGTHEKEMKKAREGTHFIPISQFPLKTASGDCFYHCTLAMLAPKAYENLHACENWLPRRAMSAWRVAGIVHALEGWDTHECGDMVTNVDRYLLLGPWLAHSVRNFMVRKPGERVTLDMFVFPILLLRLLLGQLWITVSRLQTASRRHRIVDKSLEFEQVDRERNWDDQIILTALIFYMANQLIPGLPHSPWWDSKGVLLLAALHAGPVEFLYYWFHRALHHHYLYSRYHSHHHASIVTEPITSVIHPFAEELVYFLLFLIPLVALVSTGTASLAAGFGYLIYIDFMNYMGHCNFEMVPKWLFNAFPPLKYFMYTPSFHSLHHTKFRTNYSLFMPIYDYIYGTMDESSEELYEKSMIKMEEIVDVVHLTHLTTLQSVFHSRIGFASLASKPYSNQFYLWILFAFSYALVLVASIFGTTLTVERNKLKKLHTETWLVPRFTFHYLSAIGKEKINDMIENSILEADKMGARVISLGLLNQDDELNGYGRLYVKRNPMLKVKIVDGTSLATAVLLNHIPEETESVLLVGRVSKLALSLCSALSRKGIKVEVDDEEKYSILKQKMAPELESLLVLSGSCESEIWLCSNGTSENELQKAREGTHFISVSQFPLKTTRGDCFYHCTPAMLAPKAYENLHACEEGDERVAGIVHALEGWDTHEFGDVVTDVDKVWRAALACGFLPFDAI</sequence>
<evidence type="ECO:0000256" key="4">
    <source>
        <dbReference type="ARBA" id="ARBA00022692"/>
    </source>
</evidence>
<dbReference type="Pfam" id="PF12076">
    <property type="entry name" value="CER1-like_C"/>
    <property type="match status" value="2"/>
</dbReference>
<keyword evidence="4 10" id="KW-0812">Transmembrane</keyword>
<keyword evidence="6 10" id="KW-1133">Transmembrane helix</keyword>